<feature type="compositionally biased region" description="Pro residues" evidence="1">
    <location>
        <begin position="146"/>
        <end position="158"/>
    </location>
</feature>
<dbReference type="STRING" id="661399.AQJ67_25335"/>
<protein>
    <submittedName>
        <fullName evidence="2">Uncharacterized protein</fullName>
    </submittedName>
</protein>
<proteinExistence type="predicted"/>
<organism evidence="2 3">
    <name type="scientific">Streptomyces caeruleatus</name>
    <dbReference type="NCBI Taxonomy" id="661399"/>
    <lineage>
        <taxon>Bacteria</taxon>
        <taxon>Bacillati</taxon>
        <taxon>Actinomycetota</taxon>
        <taxon>Actinomycetes</taxon>
        <taxon>Kitasatosporales</taxon>
        <taxon>Streptomycetaceae</taxon>
        <taxon>Streptomyces</taxon>
    </lineage>
</organism>
<feature type="region of interest" description="Disordered" evidence="1">
    <location>
        <begin position="129"/>
        <end position="159"/>
    </location>
</feature>
<accession>A0A101TWA0</accession>
<comment type="caution">
    <text evidence="2">The sequence shown here is derived from an EMBL/GenBank/DDBJ whole genome shotgun (WGS) entry which is preliminary data.</text>
</comment>
<feature type="region of interest" description="Disordered" evidence="1">
    <location>
        <begin position="1"/>
        <end position="23"/>
    </location>
</feature>
<feature type="region of interest" description="Disordered" evidence="1">
    <location>
        <begin position="229"/>
        <end position="251"/>
    </location>
</feature>
<evidence type="ECO:0000256" key="1">
    <source>
        <dbReference type="SAM" id="MobiDB-lite"/>
    </source>
</evidence>
<dbReference type="Proteomes" id="UP000053429">
    <property type="component" value="Unassembled WGS sequence"/>
</dbReference>
<evidence type="ECO:0000313" key="2">
    <source>
        <dbReference type="EMBL" id="KUN99698.1"/>
    </source>
</evidence>
<feature type="compositionally biased region" description="Pro residues" evidence="1">
    <location>
        <begin position="239"/>
        <end position="248"/>
    </location>
</feature>
<sequence length="350" mass="37343">MAKPGYGKRSAPDQAAPRADDFAHLPPREAYLAGFLDRLSDNAAMDAKTVAKAQPLYGQQAVRSALNELSRHGHLRRVRRRAQPGETGVDNVTRWVFHTYWSRTARSNDWWARFLAGDEPVADEVADVRPQTAPGDVPPQAETEAEPPPNPPARPHPAPAYTALARLGLHDPRLALSASDCEALQALAEEWLARGATPVHLTRSLVAGLPDQVHSPRAFVQHRLRDKMPPELPAAPTAPTDPAPPASPGPRRLMECTDCGVPGRPEALPGGLCRGCRGEGIQRARGGEGSDGNAVTPVTPVTPERLLSPLTRPAATPDTVRALAGQLRSAVRASRAGLCRSPGDQVGSPS</sequence>
<keyword evidence="3" id="KW-1185">Reference proteome</keyword>
<dbReference type="AlphaFoldDB" id="A0A101TWA0"/>
<evidence type="ECO:0000313" key="3">
    <source>
        <dbReference type="Proteomes" id="UP000053429"/>
    </source>
</evidence>
<name>A0A101TWA0_9ACTN</name>
<reference evidence="2 3" key="1">
    <citation type="submission" date="2015-10" db="EMBL/GenBank/DDBJ databases">
        <title>Draft genome sequence of Streptomyces caeruleatus NRRL B-24802, type strain for the species Streptomyces caeruleatus.</title>
        <authorList>
            <person name="Ruckert C."/>
            <person name="Winkler A."/>
            <person name="Kalinowski J."/>
            <person name="Kampfer P."/>
            <person name="Glaeser S."/>
        </authorList>
    </citation>
    <scope>NUCLEOTIDE SEQUENCE [LARGE SCALE GENOMIC DNA]</scope>
    <source>
        <strain evidence="2 3">NRRL B-24802</strain>
    </source>
</reference>
<dbReference type="EMBL" id="LMWY01000031">
    <property type="protein sequence ID" value="KUN99698.1"/>
    <property type="molecule type" value="Genomic_DNA"/>
</dbReference>
<feature type="region of interest" description="Disordered" evidence="1">
    <location>
        <begin position="331"/>
        <end position="350"/>
    </location>
</feature>
<gene>
    <name evidence="2" type="ORF">AQJ67_25335</name>
</gene>